<dbReference type="Gene3D" id="3.30.450.20">
    <property type="entry name" value="PAS domain"/>
    <property type="match status" value="1"/>
</dbReference>
<dbReference type="Gene3D" id="1.10.3210.10">
    <property type="entry name" value="Hypothetical protein af1432"/>
    <property type="match status" value="1"/>
</dbReference>
<dbReference type="InterPro" id="IPR000700">
    <property type="entry name" value="PAS-assoc_C"/>
</dbReference>
<dbReference type="InterPro" id="IPR037522">
    <property type="entry name" value="HD_GYP_dom"/>
</dbReference>
<dbReference type="CDD" id="cd00077">
    <property type="entry name" value="HDc"/>
    <property type="match status" value="1"/>
</dbReference>
<organism evidence="3 5">
    <name type="scientific">Acetobacterium wieringae</name>
    <dbReference type="NCBI Taxonomy" id="52694"/>
    <lineage>
        <taxon>Bacteria</taxon>
        <taxon>Bacillati</taxon>
        <taxon>Bacillota</taxon>
        <taxon>Clostridia</taxon>
        <taxon>Eubacteriales</taxon>
        <taxon>Eubacteriaceae</taxon>
        <taxon>Acetobacterium</taxon>
    </lineage>
</organism>
<dbReference type="PANTHER" id="PTHR45228:SF5">
    <property type="entry name" value="CYCLIC DI-GMP PHOSPHODIESTERASE VC_1348-RELATED"/>
    <property type="match status" value="1"/>
</dbReference>
<evidence type="ECO:0000313" key="5">
    <source>
        <dbReference type="Proteomes" id="UP000322619"/>
    </source>
</evidence>
<reference evidence="3 5" key="1">
    <citation type="submission" date="2019-08" db="EMBL/GenBank/DDBJ databases">
        <title>Isolation and enrichment of carboxydotrophic bacteria from anaerobic sludge for the production of bio-based chemicals from syngas.</title>
        <authorList>
            <person name="Antares A.L."/>
            <person name="Moreira J."/>
            <person name="Diender M."/>
            <person name="Parshina S.N."/>
            <person name="Stams A.J.M."/>
            <person name="Alves M."/>
            <person name="Alves J.I."/>
            <person name="Sousa D.Z."/>
        </authorList>
    </citation>
    <scope>NUCLEOTIDE SEQUENCE [LARGE SCALE GENOMIC DNA]</scope>
    <source>
        <strain evidence="3 5">JM</strain>
    </source>
</reference>
<protein>
    <submittedName>
        <fullName evidence="3">HD domain-containing protein</fullName>
    </submittedName>
</protein>
<dbReference type="SUPFAM" id="SSF55785">
    <property type="entry name" value="PYP-like sensor domain (PAS domain)"/>
    <property type="match status" value="1"/>
</dbReference>
<evidence type="ECO:0000259" key="1">
    <source>
        <dbReference type="PROSITE" id="PS50113"/>
    </source>
</evidence>
<dbReference type="PROSITE" id="PS51832">
    <property type="entry name" value="HD_GYP"/>
    <property type="match status" value="1"/>
</dbReference>
<dbReference type="Pfam" id="PF13487">
    <property type="entry name" value="HD_5"/>
    <property type="match status" value="1"/>
</dbReference>
<sequence length="418" mass="47961">MNNRYFKLQDILSNDQYSDDKIKAYALESFAKEIDYHNQTELLTKLILDHAAIAKSIEQLNNELTYSREALAEAQEIALLGRWDLNPTSGSITWSKSMYDILEIDSSTPSSTDLYFSVVYPDDLEQVSVWYQEIFVSQKPWTTRHRLLLKSGKIKWVHLRFYSKTDAKGIPILFYGTIQDITEMKKVEDELEKYSQHLELLVDEKVREISSSQMATIYALIKLSESRDDDTGAHIERTASFCRLLAEKARPIAEYENAITDIFIETIYKASPLHDIGKVGIPDSILLKPGQLTEDEFTIMKTHVRIGYDTLSKVGQQYDKNDFLKMGMDIALYHHEKWNGSGYNKGLKGDTIPLSARIMALADVYDALRSKRVYKEAFSHEKSIEIISLSKGSHFDPALVDVFIQNQAEFESLYESIK</sequence>
<feature type="domain" description="HD-GYP" evidence="2">
    <location>
        <begin position="209"/>
        <end position="418"/>
    </location>
</feature>
<evidence type="ECO:0000259" key="2">
    <source>
        <dbReference type="PROSITE" id="PS51832"/>
    </source>
</evidence>
<feature type="domain" description="PAC" evidence="1">
    <location>
        <begin position="141"/>
        <end position="193"/>
    </location>
</feature>
<gene>
    <name evidence="3" type="ORF">FXB42_06895</name>
    <name evidence="4" type="ORF">LNN31_18620</name>
</gene>
<evidence type="ECO:0000313" key="6">
    <source>
        <dbReference type="Proteomes" id="UP001163550"/>
    </source>
</evidence>
<dbReference type="PROSITE" id="PS50113">
    <property type="entry name" value="PAC"/>
    <property type="match status" value="1"/>
</dbReference>
<keyword evidence="6" id="KW-1185">Reference proteome</keyword>
<dbReference type="InterPro" id="IPR013655">
    <property type="entry name" value="PAS_fold_3"/>
</dbReference>
<dbReference type="NCBIfam" id="TIGR00229">
    <property type="entry name" value="sensory_box"/>
    <property type="match status" value="1"/>
</dbReference>
<dbReference type="InterPro" id="IPR052020">
    <property type="entry name" value="Cyclic_di-GMP/3'3'-cGAMP_PDE"/>
</dbReference>
<name>A0A5D0WQ51_9FIRM</name>
<proteinExistence type="predicted"/>
<dbReference type="Gene3D" id="2.10.70.100">
    <property type="match status" value="1"/>
</dbReference>
<dbReference type="EMBL" id="VSLA01000012">
    <property type="protein sequence ID" value="TYC86186.1"/>
    <property type="molecule type" value="Genomic_DNA"/>
</dbReference>
<evidence type="ECO:0000313" key="4">
    <source>
        <dbReference type="EMBL" id="UYO62758.1"/>
    </source>
</evidence>
<dbReference type="AlphaFoldDB" id="A0A5D0WQ51"/>
<dbReference type="RefSeq" id="WP_148637271.1">
    <property type="nucleotide sequence ID" value="NZ_CABIIK010000013.1"/>
</dbReference>
<dbReference type="SUPFAM" id="SSF109604">
    <property type="entry name" value="HD-domain/PDEase-like"/>
    <property type="match status" value="1"/>
</dbReference>
<dbReference type="Proteomes" id="UP001163550">
    <property type="component" value="Chromosome"/>
</dbReference>
<accession>A0A5D0WQ51</accession>
<dbReference type="PANTHER" id="PTHR45228">
    <property type="entry name" value="CYCLIC DI-GMP PHOSPHODIESTERASE TM_0186-RELATED"/>
    <property type="match status" value="1"/>
</dbReference>
<dbReference type="InterPro" id="IPR003607">
    <property type="entry name" value="HD/PDEase_dom"/>
</dbReference>
<dbReference type="Proteomes" id="UP000322619">
    <property type="component" value="Unassembled WGS sequence"/>
</dbReference>
<dbReference type="EMBL" id="CP087994">
    <property type="protein sequence ID" value="UYO62758.1"/>
    <property type="molecule type" value="Genomic_DNA"/>
</dbReference>
<dbReference type="InterPro" id="IPR000014">
    <property type="entry name" value="PAS"/>
</dbReference>
<dbReference type="CDD" id="cd00130">
    <property type="entry name" value="PAS"/>
    <property type="match status" value="1"/>
</dbReference>
<evidence type="ECO:0000313" key="3">
    <source>
        <dbReference type="EMBL" id="TYC86186.1"/>
    </source>
</evidence>
<dbReference type="InterPro" id="IPR035965">
    <property type="entry name" value="PAS-like_dom_sf"/>
</dbReference>
<reference evidence="4" key="2">
    <citation type="submission" date="2021-11" db="EMBL/GenBank/DDBJ databases">
        <title>Isoprene-degrading acetogen.</title>
        <authorList>
            <person name="Yang Y."/>
            <person name="Jin H."/>
            <person name="Yan J."/>
        </authorList>
    </citation>
    <scope>NUCLEOTIDE SEQUENCE</scope>
    <source>
        <strain evidence="4">Berkeley</strain>
    </source>
</reference>
<dbReference type="SMART" id="SM00471">
    <property type="entry name" value="HDc"/>
    <property type="match status" value="1"/>
</dbReference>
<dbReference type="Pfam" id="PF08447">
    <property type="entry name" value="PAS_3"/>
    <property type="match status" value="1"/>
</dbReference>